<sequence>MLASLSEAYDSVNKTANDRDNYENPQSFDRLKTEVVHPKPTQHMLGLVGGNEVQVGLHGGNHYVAWSSMADIESDLRGTTRPNSDSAARKHLPNTGSLIVRRNPKQHVVIETKTTPLARAQFWAYPSVIGPKPFRNEVCVRPEKY</sequence>
<accession>A0A6C0K785</accession>
<dbReference type="EMBL" id="MN740808">
    <property type="protein sequence ID" value="QHU12680.1"/>
    <property type="molecule type" value="Genomic_DNA"/>
</dbReference>
<organism evidence="2">
    <name type="scientific">viral metagenome</name>
    <dbReference type="NCBI Taxonomy" id="1070528"/>
    <lineage>
        <taxon>unclassified sequences</taxon>
        <taxon>metagenomes</taxon>
        <taxon>organismal metagenomes</taxon>
    </lineage>
</organism>
<evidence type="ECO:0000256" key="1">
    <source>
        <dbReference type="SAM" id="MobiDB-lite"/>
    </source>
</evidence>
<proteinExistence type="predicted"/>
<protein>
    <submittedName>
        <fullName evidence="2">Uncharacterized protein</fullName>
    </submittedName>
</protein>
<evidence type="ECO:0000313" key="2">
    <source>
        <dbReference type="EMBL" id="QHU12680.1"/>
    </source>
</evidence>
<feature type="region of interest" description="Disordered" evidence="1">
    <location>
        <begin position="76"/>
        <end position="96"/>
    </location>
</feature>
<dbReference type="AlphaFoldDB" id="A0A6C0K785"/>
<reference evidence="2" key="1">
    <citation type="journal article" date="2020" name="Nature">
        <title>Giant virus diversity and host interactions through global metagenomics.</title>
        <authorList>
            <person name="Schulz F."/>
            <person name="Roux S."/>
            <person name="Paez-Espino D."/>
            <person name="Jungbluth S."/>
            <person name="Walsh D.A."/>
            <person name="Denef V.J."/>
            <person name="McMahon K.D."/>
            <person name="Konstantinidis K.T."/>
            <person name="Eloe-Fadrosh E.A."/>
            <person name="Kyrpides N.C."/>
            <person name="Woyke T."/>
        </authorList>
    </citation>
    <scope>NUCLEOTIDE SEQUENCE</scope>
    <source>
        <strain evidence="2">GVMAG-S-1101172-89</strain>
    </source>
</reference>
<name>A0A6C0K785_9ZZZZ</name>
<feature type="region of interest" description="Disordered" evidence="1">
    <location>
        <begin position="1"/>
        <end position="28"/>
    </location>
</feature>